<feature type="compositionally biased region" description="Basic and acidic residues" evidence="1">
    <location>
        <begin position="43"/>
        <end position="66"/>
    </location>
</feature>
<dbReference type="Proteomes" id="UP000705823">
    <property type="component" value="Unassembled WGS sequence"/>
</dbReference>
<evidence type="ECO:0000256" key="1">
    <source>
        <dbReference type="SAM" id="MobiDB-lite"/>
    </source>
</evidence>
<sequence length="66" mass="7945">MRHDYDLPPDWDALTAEEKSRWMTQERCRRQAMQQGTSPSKKLKAETRRRDRVLAARGYEPVKQKR</sequence>
<accession>A0A8J8P9M0</accession>
<gene>
    <name evidence="2" type="ORF">EGH24_04740</name>
</gene>
<dbReference type="OrthoDB" id="380342at2157"/>
<proteinExistence type="predicted"/>
<keyword evidence="3" id="KW-1185">Reference proteome</keyword>
<evidence type="ECO:0000313" key="2">
    <source>
        <dbReference type="EMBL" id="TQQ82754.1"/>
    </source>
</evidence>
<dbReference type="AlphaFoldDB" id="A0A8J8P9M0"/>
<name>A0A8J8P9M0_9EURY</name>
<dbReference type="RefSeq" id="WP_142979019.1">
    <property type="nucleotide sequence ID" value="NZ_RKLU01000002.1"/>
</dbReference>
<comment type="caution">
    <text evidence="2">The sequence shown here is derived from an EMBL/GenBank/DDBJ whole genome shotgun (WGS) entry which is preliminary data.</text>
</comment>
<evidence type="ECO:0000313" key="3">
    <source>
        <dbReference type="Proteomes" id="UP000705823"/>
    </source>
</evidence>
<organism evidence="2 3">
    <name type="scientific">Halonotius terrestris</name>
    <dbReference type="NCBI Taxonomy" id="2487750"/>
    <lineage>
        <taxon>Archaea</taxon>
        <taxon>Methanobacteriati</taxon>
        <taxon>Methanobacteriota</taxon>
        <taxon>Stenosarchaea group</taxon>
        <taxon>Halobacteria</taxon>
        <taxon>Halobacteriales</taxon>
        <taxon>Haloferacaceae</taxon>
        <taxon>Halonotius</taxon>
    </lineage>
</organism>
<reference evidence="2" key="1">
    <citation type="submission" date="2019-02" db="EMBL/GenBank/DDBJ databases">
        <title>Halonotius sp. a new haloarchaeum isolated from saline soil.</title>
        <authorList>
            <person name="Duran-Viseras A."/>
            <person name="Sanchez-Porro C."/>
            <person name="Ventosa A."/>
        </authorList>
    </citation>
    <scope>NUCLEOTIDE SEQUENCE</scope>
    <source>
        <strain evidence="2">F15B</strain>
    </source>
</reference>
<feature type="region of interest" description="Disordered" evidence="1">
    <location>
        <begin position="27"/>
        <end position="66"/>
    </location>
</feature>
<dbReference type="EMBL" id="RKLU01000002">
    <property type="protein sequence ID" value="TQQ82754.1"/>
    <property type="molecule type" value="Genomic_DNA"/>
</dbReference>
<protein>
    <submittedName>
        <fullName evidence="2">Uncharacterized protein</fullName>
    </submittedName>
</protein>